<name>A0ABW4ZED6_9BACT</name>
<keyword evidence="3" id="KW-0378">Hydrolase</keyword>
<dbReference type="Proteomes" id="UP001597389">
    <property type="component" value="Unassembled WGS sequence"/>
</dbReference>
<dbReference type="GO" id="GO:0016787">
    <property type="term" value="F:hydrolase activity"/>
    <property type="evidence" value="ECO:0007669"/>
    <property type="project" value="UniProtKB-KW"/>
</dbReference>
<dbReference type="CDD" id="cd01834">
    <property type="entry name" value="SGNH_hydrolase_like_2"/>
    <property type="match status" value="1"/>
</dbReference>
<feature type="domain" description="SGNH hydrolase-type esterase" evidence="2">
    <location>
        <begin position="41"/>
        <end position="231"/>
    </location>
</feature>
<gene>
    <name evidence="3" type="ORF">ACFSW8_13265</name>
</gene>
<keyword evidence="1" id="KW-0732">Signal</keyword>
<dbReference type="PANTHER" id="PTHR30383">
    <property type="entry name" value="THIOESTERASE 1/PROTEASE 1/LYSOPHOSPHOLIPASE L1"/>
    <property type="match status" value="1"/>
</dbReference>
<evidence type="ECO:0000313" key="3">
    <source>
        <dbReference type="EMBL" id="MFD2159871.1"/>
    </source>
</evidence>
<keyword evidence="4" id="KW-1185">Reference proteome</keyword>
<dbReference type="PANTHER" id="PTHR30383:SF5">
    <property type="entry name" value="SGNH HYDROLASE-TYPE ESTERASE DOMAIN-CONTAINING PROTEIN"/>
    <property type="match status" value="1"/>
</dbReference>
<dbReference type="EC" id="3.1.-.-" evidence="3"/>
<comment type="caution">
    <text evidence="3">The sequence shown here is derived from an EMBL/GenBank/DDBJ whole genome shotgun (WGS) entry which is preliminary data.</text>
</comment>
<dbReference type="SUPFAM" id="SSF52266">
    <property type="entry name" value="SGNH hydrolase"/>
    <property type="match status" value="1"/>
</dbReference>
<accession>A0ABW4ZED6</accession>
<proteinExistence type="predicted"/>
<sequence length="320" mass="36227">MKTITLVFLAIFSLPSLLLAAASQDSPSHRKLLLESDRIVFLGDSITYKGDYVSNFETWLKALYSKRNFDVVNLGLPSETVSGLSENGHAGGKFPRPDLFTRLDSVLEKTKPDLIFACYGMNCGIYQPLDEQRFQKYKDGISKLKKKAEESGATIIFLTPATFDSKRKPKQAHYAEVLNTYADWLVSQRQNGWLVIDIHSHMRNALDEEQKQNPTFTYQKDAIHPNSAGHWVMTQPIIRWFGDIPASQCSSPSDLLSFHHLPASIHPLVKQRMQVKRNAWLSHTKHQRPGIKPGLPLDQANAKATELTKEITRLVKLTTR</sequence>
<dbReference type="InterPro" id="IPR013830">
    <property type="entry name" value="SGNH_hydro"/>
</dbReference>
<dbReference type="EMBL" id="JBHUJB010000054">
    <property type="protein sequence ID" value="MFD2159871.1"/>
    <property type="molecule type" value="Genomic_DNA"/>
</dbReference>
<dbReference type="RefSeq" id="WP_377090994.1">
    <property type="nucleotide sequence ID" value="NZ_JBHSJL010000014.1"/>
</dbReference>
<dbReference type="Gene3D" id="3.40.50.1110">
    <property type="entry name" value="SGNH hydrolase"/>
    <property type="match status" value="1"/>
</dbReference>
<evidence type="ECO:0000313" key="4">
    <source>
        <dbReference type="Proteomes" id="UP001597389"/>
    </source>
</evidence>
<evidence type="ECO:0000256" key="1">
    <source>
        <dbReference type="SAM" id="SignalP"/>
    </source>
</evidence>
<dbReference type="Pfam" id="PF13472">
    <property type="entry name" value="Lipase_GDSL_2"/>
    <property type="match status" value="1"/>
</dbReference>
<feature type="chain" id="PRO_5045929838" evidence="1">
    <location>
        <begin position="21"/>
        <end position="320"/>
    </location>
</feature>
<dbReference type="InterPro" id="IPR051532">
    <property type="entry name" value="Ester_Hydrolysis_Enzymes"/>
</dbReference>
<organism evidence="3 4">
    <name type="scientific">Rubritalea tangerina</name>
    <dbReference type="NCBI Taxonomy" id="430798"/>
    <lineage>
        <taxon>Bacteria</taxon>
        <taxon>Pseudomonadati</taxon>
        <taxon>Verrucomicrobiota</taxon>
        <taxon>Verrucomicrobiia</taxon>
        <taxon>Verrucomicrobiales</taxon>
        <taxon>Rubritaleaceae</taxon>
        <taxon>Rubritalea</taxon>
    </lineage>
</organism>
<reference evidence="4" key="1">
    <citation type="journal article" date="2019" name="Int. J. Syst. Evol. Microbiol.">
        <title>The Global Catalogue of Microorganisms (GCM) 10K type strain sequencing project: providing services to taxonomists for standard genome sequencing and annotation.</title>
        <authorList>
            <consortium name="The Broad Institute Genomics Platform"/>
            <consortium name="The Broad Institute Genome Sequencing Center for Infectious Disease"/>
            <person name="Wu L."/>
            <person name="Ma J."/>
        </authorList>
    </citation>
    <scope>NUCLEOTIDE SEQUENCE [LARGE SCALE GENOMIC DNA]</scope>
    <source>
        <strain evidence="4">CCUG 57942</strain>
    </source>
</reference>
<feature type="signal peptide" evidence="1">
    <location>
        <begin position="1"/>
        <end position="20"/>
    </location>
</feature>
<dbReference type="InterPro" id="IPR036514">
    <property type="entry name" value="SGNH_hydro_sf"/>
</dbReference>
<evidence type="ECO:0000259" key="2">
    <source>
        <dbReference type="Pfam" id="PF13472"/>
    </source>
</evidence>
<protein>
    <submittedName>
        <fullName evidence="3">SGNH/GDSL hydrolase family protein</fullName>
        <ecNumber evidence="3">3.1.-.-</ecNumber>
    </submittedName>
</protein>